<accession>A0A914VEH6</accession>
<evidence type="ECO:0000256" key="1">
    <source>
        <dbReference type="SAM" id="MobiDB-lite"/>
    </source>
</evidence>
<sequence>MLDLVHRQGILPQHRRRRLKKARGLFPFAARLSITTTVDHHHRPAAAPPPQQPSARPRITDPVSVDDRQRYLLNYKSSNGDCLSGEPTARYGSRRAICLQLDGGTDRAQRGGERRALTTFADCEATRRPLIRRDRLAVGSACPIGATRRDAISPAAIDCRHRSTPLSIAQHRFAAVQLAVGSNWRAAERPDRCWSTAPIKCAPIASSMRWIGPGHCAPSTRKQIIGRGSPAENDSDQSAIARRSNLIGLIAGVWLLRARR</sequence>
<dbReference type="AlphaFoldDB" id="A0A914VEH6"/>
<feature type="region of interest" description="Disordered" evidence="1">
    <location>
        <begin position="38"/>
        <end position="61"/>
    </location>
</feature>
<proteinExistence type="predicted"/>
<reference evidence="3" key="1">
    <citation type="submission" date="2022-11" db="UniProtKB">
        <authorList>
            <consortium name="WormBaseParasite"/>
        </authorList>
    </citation>
    <scope>IDENTIFICATION</scope>
</reference>
<protein>
    <submittedName>
        <fullName evidence="3">Uncharacterized protein</fullName>
    </submittedName>
</protein>
<evidence type="ECO:0000313" key="2">
    <source>
        <dbReference type="Proteomes" id="UP000887566"/>
    </source>
</evidence>
<dbReference type="Proteomes" id="UP000887566">
    <property type="component" value="Unplaced"/>
</dbReference>
<dbReference type="WBParaSite" id="PSAMB.scaffold1855size27242.g15336.t1">
    <property type="protein sequence ID" value="PSAMB.scaffold1855size27242.g15336.t1"/>
    <property type="gene ID" value="PSAMB.scaffold1855size27242.g15336"/>
</dbReference>
<organism evidence="2 3">
    <name type="scientific">Plectus sambesii</name>
    <dbReference type="NCBI Taxonomy" id="2011161"/>
    <lineage>
        <taxon>Eukaryota</taxon>
        <taxon>Metazoa</taxon>
        <taxon>Ecdysozoa</taxon>
        <taxon>Nematoda</taxon>
        <taxon>Chromadorea</taxon>
        <taxon>Plectida</taxon>
        <taxon>Plectina</taxon>
        <taxon>Plectoidea</taxon>
        <taxon>Plectidae</taxon>
        <taxon>Plectus</taxon>
    </lineage>
</organism>
<keyword evidence="2" id="KW-1185">Reference proteome</keyword>
<name>A0A914VEH6_9BILA</name>
<evidence type="ECO:0000313" key="3">
    <source>
        <dbReference type="WBParaSite" id="PSAMB.scaffold1855size27242.g15336.t1"/>
    </source>
</evidence>